<dbReference type="PIR" id="T00144">
    <property type="entry name" value="T00144"/>
</dbReference>
<organism evidence="1 2">
    <name type="scientific">Staphylococcus phage PVL</name>
    <dbReference type="NCBI Taxonomy" id="71366"/>
    <lineage>
        <taxon>Viruses</taxon>
        <taxon>Duplodnaviria</taxon>
        <taxon>Heunggongvirae</taxon>
        <taxon>Uroviricota</taxon>
        <taxon>Caudoviricetes</taxon>
        <taxon>Bronfenbrennervirinae</taxon>
        <taxon>Peeveelvirus</taxon>
        <taxon>Peeveelvirus PVL</taxon>
    </lineage>
</organism>
<accession>O80050</accession>
<reference evidence="1 2" key="2">
    <citation type="journal article" date="1998" name="Gene">
        <title>Complete nucleotide sequence and molecular characterization of the temperate staphylococcal bacteriophage phiPVL carrying Panton-Valentine leukocidin genes.</title>
        <authorList>
            <person name="Kaneko J."/>
            <person name="Kimura T."/>
            <person name="Narita S."/>
            <person name="Tomita T."/>
            <person name="Kamio Y."/>
        </authorList>
    </citation>
    <scope>NUCLEOTIDE SEQUENCE</scope>
</reference>
<name>O80050_9CAUD</name>
<dbReference type="Proteomes" id="UP000000976">
    <property type="component" value="Segment"/>
</dbReference>
<protein>
    <submittedName>
        <fullName evidence="1">Uncharacterized protein</fullName>
    </submittedName>
</protein>
<reference evidence="1 2" key="1">
    <citation type="journal article" date="1997" name="Biosci. Biotechnol. Biochem.">
        <title>Panton-valentine leukocidin genes in a phage-like particle isolated from mitomycin C-treated Staphylococcus aureus V8 (ATCC 49775).</title>
        <authorList>
            <person name="Kaneko J."/>
            <person name="Kimura T."/>
            <person name="Kawakami Y."/>
            <person name="Tomita T."/>
            <person name="Kamio Y."/>
        </authorList>
    </citation>
    <scope>NUCLEOTIDE SEQUENCE [LARGE SCALE GENOMIC DNA]</scope>
</reference>
<dbReference type="OrthoDB" id="14279at10239"/>
<sequence length="56" mass="6083">MGARIESNNIEQGLKNAVLKMNLNSNVIVKAGAMSLVPLLKVIHLLRILKSMLAIT</sequence>
<evidence type="ECO:0000313" key="2">
    <source>
        <dbReference type="Proteomes" id="UP000000976"/>
    </source>
</evidence>
<dbReference type="KEGG" id="vg:1262714"/>
<proteinExistence type="predicted"/>
<evidence type="ECO:0000313" key="1">
    <source>
        <dbReference type="EMBL" id="BAA31884.1"/>
    </source>
</evidence>
<dbReference type="EMBL" id="AB009866">
    <property type="protein sequence ID" value="BAA31884.1"/>
    <property type="molecule type" value="Genomic_DNA"/>
</dbReference>
<keyword evidence="2" id="KW-1185">Reference proteome</keyword>
<dbReference type="GeneID" id="1262714"/>
<dbReference type="RefSeq" id="NP_058449.1">
    <property type="nucleotide sequence ID" value="NC_002321.1"/>
</dbReference>